<dbReference type="InterPro" id="IPR044527">
    <property type="entry name" value="NrtA/CpmA_ABC-bd_dom"/>
</dbReference>
<comment type="subcellular location">
    <subcellularLocation>
        <location evidence="2">Cell inner membrane</location>
    </subcellularLocation>
    <subcellularLocation>
        <location evidence="1">Periplasm</location>
    </subcellularLocation>
</comment>
<comment type="similarity">
    <text evidence="3">Belongs to the bacterial solute-binding protein SsuA/TauA family.</text>
</comment>
<keyword evidence="5" id="KW-1003">Cell membrane</keyword>
<evidence type="ECO:0000256" key="3">
    <source>
        <dbReference type="ARBA" id="ARBA00010742"/>
    </source>
</evidence>
<accession>A0ABW4YNB9</accession>
<dbReference type="RefSeq" id="WP_377774070.1">
    <property type="nucleotide sequence ID" value="NZ_JBHUHO010000035.1"/>
</dbReference>
<dbReference type="NCBIfam" id="TIGR01728">
    <property type="entry name" value="SsuA_fam"/>
    <property type="match status" value="1"/>
</dbReference>
<feature type="signal peptide" evidence="9">
    <location>
        <begin position="1"/>
        <end position="23"/>
    </location>
</feature>
<gene>
    <name evidence="10" type="ORF">ACFSJH_15650</name>
</gene>
<keyword evidence="11" id="KW-1185">Reference proteome</keyword>
<evidence type="ECO:0000256" key="2">
    <source>
        <dbReference type="ARBA" id="ARBA00004533"/>
    </source>
</evidence>
<evidence type="ECO:0000256" key="7">
    <source>
        <dbReference type="ARBA" id="ARBA00022729"/>
    </source>
</evidence>
<dbReference type="Proteomes" id="UP001597362">
    <property type="component" value="Unassembled WGS sequence"/>
</dbReference>
<evidence type="ECO:0000256" key="4">
    <source>
        <dbReference type="ARBA" id="ARBA00022448"/>
    </source>
</evidence>
<name>A0ABW4YNB9_9BACL</name>
<dbReference type="Gene3D" id="3.40.190.10">
    <property type="entry name" value="Periplasmic binding protein-like II"/>
    <property type="match status" value="2"/>
</dbReference>
<organism evidence="10 11">
    <name type="scientific">Paenibacillus yanchengensis</name>
    <dbReference type="NCBI Taxonomy" id="2035833"/>
    <lineage>
        <taxon>Bacteria</taxon>
        <taxon>Bacillati</taxon>
        <taxon>Bacillota</taxon>
        <taxon>Bacilli</taxon>
        <taxon>Bacillales</taxon>
        <taxon>Paenibacillaceae</taxon>
        <taxon>Paenibacillus</taxon>
    </lineage>
</organism>
<evidence type="ECO:0000256" key="9">
    <source>
        <dbReference type="SAM" id="SignalP"/>
    </source>
</evidence>
<reference evidence="11" key="1">
    <citation type="journal article" date="2019" name="Int. J. Syst. Evol. Microbiol.">
        <title>The Global Catalogue of Microorganisms (GCM) 10K type strain sequencing project: providing services to taxonomists for standard genome sequencing and annotation.</title>
        <authorList>
            <consortium name="The Broad Institute Genomics Platform"/>
            <consortium name="The Broad Institute Genome Sequencing Center for Infectious Disease"/>
            <person name="Wu L."/>
            <person name="Ma J."/>
        </authorList>
    </citation>
    <scope>NUCLEOTIDE SEQUENCE [LARGE SCALE GENOMIC DNA]</scope>
    <source>
        <strain evidence="11">GH52</strain>
    </source>
</reference>
<dbReference type="Pfam" id="PF13379">
    <property type="entry name" value="NMT1_2"/>
    <property type="match status" value="1"/>
</dbReference>
<evidence type="ECO:0000256" key="6">
    <source>
        <dbReference type="ARBA" id="ARBA00022519"/>
    </source>
</evidence>
<proteinExistence type="inferred from homology"/>
<dbReference type="PANTHER" id="PTHR30024">
    <property type="entry name" value="ALIPHATIC SULFONATES-BINDING PROTEIN-RELATED"/>
    <property type="match status" value="1"/>
</dbReference>
<keyword evidence="7 9" id="KW-0732">Signal</keyword>
<evidence type="ECO:0000313" key="11">
    <source>
        <dbReference type="Proteomes" id="UP001597362"/>
    </source>
</evidence>
<protein>
    <submittedName>
        <fullName evidence="10">ABC transporter substrate-binding protein</fullName>
    </submittedName>
</protein>
<sequence length="328" mass="35576">MMRKITIAVCSVLLLLVGCSANTDSSKTIRIGYFPNLTHIATIIALEKGFFAEAFGDAYTIQTKVLNNGSLFMEALMTDAIDIGTVGPGPAIVFFEKNPVFRMVAGAANGGTLLMVREASEIITPAQLAGKKVAIPVIGGTQDIMLRQVLEQVPLSPTTSGGNVTLVKASSADMVTLFRQKSIDAAIVQQPWGDYLQSEVNGQVLVDWNQFAWGEEMTNTVVVATDKWIDEGDNITKYLQAHMQALQFIKDYEQEALQLVSDHLQKLSGKVVPEAQLAAAFQKMAVTAELNEQVIAAMAQTSKSAKYIKDSNIDGLIDLSYLNAIIQR</sequence>
<evidence type="ECO:0000256" key="5">
    <source>
        <dbReference type="ARBA" id="ARBA00022475"/>
    </source>
</evidence>
<feature type="chain" id="PRO_5045182929" evidence="9">
    <location>
        <begin position="24"/>
        <end position="328"/>
    </location>
</feature>
<dbReference type="SUPFAM" id="SSF53850">
    <property type="entry name" value="Periplasmic binding protein-like II"/>
    <property type="match status" value="1"/>
</dbReference>
<evidence type="ECO:0000256" key="1">
    <source>
        <dbReference type="ARBA" id="ARBA00004418"/>
    </source>
</evidence>
<dbReference type="PROSITE" id="PS51257">
    <property type="entry name" value="PROKAR_LIPOPROTEIN"/>
    <property type="match status" value="1"/>
</dbReference>
<keyword evidence="4" id="KW-0813">Transport</keyword>
<dbReference type="CDD" id="cd13553">
    <property type="entry name" value="PBP2_NrtA_CpmA_like"/>
    <property type="match status" value="1"/>
</dbReference>
<evidence type="ECO:0000256" key="8">
    <source>
        <dbReference type="ARBA" id="ARBA00023136"/>
    </source>
</evidence>
<keyword evidence="8" id="KW-0472">Membrane</keyword>
<comment type="caution">
    <text evidence="10">The sequence shown here is derived from an EMBL/GenBank/DDBJ whole genome shotgun (WGS) entry which is preliminary data.</text>
</comment>
<keyword evidence="6" id="KW-0997">Cell inner membrane</keyword>
<dbReference type="EMBL" id="JBHUHO010000035">
    <property type="protein sequence ID" value="MFD2117165.1"/>
    <property type="molecule type" value="Genomic_DNA"/>
</dbReference>
<dbReference type="PANTHER" id="PTHR30024:SF47">
    <property type="entry name" value="TAURINE-BINDING PERIPLASMIC PROTEIN"/>
    <property type="match status" value="1"/>
</dbReference>
<evidence type="ECO:0000313" key="10">
    <source>
        <dbReference type="EMBL" id="MFD2117165.1"/>
    </source>
</evidence>
<dbReference type="InterPro" id="IPR010067">
    <property type="entry name" value="ABC_SsuA_sub-bd"/>
</dbReference>